<dbReference type="PANTHER" id="PTHR32166:SF123">
    <property type="entry name" value="BED-TYPE DOMAIN-CONTAINING PROTEIN"/>
    <property type="match status" value="1"/>
</dbReference>
<organism evidence="2 3">
    <name type="scientific">Oncorhynchus mykiss</name>
    <name type="common">Rainbow trout</name>
    <name type="synonym">Salmo gairdneri</name>
    <dbReference type="NCBI Taxonomy" id="8022"/>
    <lineage>
        <taxon>Eukaryota</taxon>
        <taxon>Metazoa</taxon>
        <taxon>Chordata</taxon>
        <taxon>Craniata</taxon>
        <taxon>Vertebrata</taxon>
        <taxon>Euteleostomi</taxon>
        <taxon>Actinopterygii</taxon>
        <taxon>Neopterygii</taxon>
        <taxon>Teleostei</taxon>
        <taxon>Protacanthopterygii</taxon>
        <taxon>Salmoniformes</taxon>
        <taxon>Salmonidae</taxon>
        <taxon>Salmoninae</taxon>
        <taxon>Oncorhynchus</taxon>
    </lineage>
</organism>
<sequence length="184" mass="20820">MLDAEFNRVQVKVKQIIEKADCIVIISDGWSNVHGQGIINYKISTPQPVFYKSTDTRDNRHTCLYIADELKAVINDLGPQKVFALVTDNAANMKAAWFKVEDAYPHITPIGCAAHILNLLLKAIMALKTMDTLYKRANELVRYVKGHQVIAAIYLTKQREKNKSTTWCCHHLEVSPRNGHITVC</sequence>
<dbReference type="SUPFAM" id="SSF53098">
    <property type="entry name" value="Ribonuclease H-like"/>
    <property type="match status" value="1"/>
</dbReference>
<dbReference type="Proteomes" id="UP000193380">
    <property type="component" value="Unassembled WGS sequence"/>
</dbReference>
<accession>A0A060X6X3</accession>
<dbReference type="STRING" id="8022.A0A060X6X3"/>
<dbReference type="AlphaFoldDB" id="A0A060X6X3"/>
<evidence type="ECO:0000313" key="2">
    <source>
        <dbReference type="EMBL" id="CDQ72600.1"/>
    </source>
</evidence>
<gene>
    <name evidence="2" type="ORF">GSONMT00024559001</name>
</gene>
<feature type="domain" description="DUF659" evidence="1">
    <location>
        <begin position="2"/>
        <end position="139"/>
    </location>
</feature>
<dbReference type="InterPro" id="IPR012337">
    <property type="entry name" value="RNaseH-like_sf"/>
</dbReference>
<reference evidence="2" key="2">
    <citation type="submission" date="2014-03" db="EMBL/GenBank/DDBJ databases">
        <authorList>
            <person name="Genoscope - CEA"/>
        </authorList>
    </citation>
    <scope>NUCLEOTIDE SEQUENCE</scope>
</reference>
<dbReference type="Pfam" id="PF04937">
    <property type="entry name" value="DUF659"/>
    <property type="match status" value="1"/>
</dbReference>
<dbReference type="InterPro" id="IPR007021">
    <property type="entry name" value="DUF659"/>
</dbReference>
<protein>
    <recommendedName>
        <fullName evidence="1">DUF659 domain-containing protein</fullName>
    </recommendedName>
</protein>
<name>A0A060X6X3_ONCMY</name>
<dbReference type="EMBL" id="FR904845">
    <property type="protein sequence ID" value="CDQ72600.1"/>
    <property type="molecule type" value="Genomic_DNA"/>
</dbReference>
<dbReference type="PaxDb" id="8022-A0A060X6X3"/>
<reference evidence="2" key="1">
    <citation type="journal article" date="2014" name="Nat. Commun.">
        <title>The rainbow trout genome provides novel insights into evolution after whole-genome duplication in vertebrates.</title>
        <authorList>
            <person name="Berthelot C."/>
            <person name="Brunet F."/>
            <person name="Chalopin D."/>
            <person name="Juanchich A."/>
            <person name="Bernard M."/>
            <person name="Noel B."/>
            <person name="Bento P."/>
            <person name="Da Silva C."/>
            <person name="Labadie K."/>
            <person name="Alberti A."/>
            <person name="Aury J.M."/>
            <person name="Louis A."/>
            <person name="Dehais P."/>
            <person name="Bardou P."/>
            <person name="Montfort J."/>
            <person name="Klopp C."/>
            <person name="Cabau C."/>
            <person name="Gaspin C."/>
            <person name="Thorgaard G.H."/>
            <person name="Boussaha M."/>
            <person name="Quillet E."/>
            <person name="Guyomard R."/>
            <person name="Galiana D."/>
            <person name="Bobe J."/>
            <person name="Volff J.N."/>
            <person name="Genet C."/>
            <person name="Wincker P."/>
            <person name="Jaillon O."/>
            <person name="Roest Crollius H."/>
            <person name="Guiguen Y."/>
        </authorList>
    </citation>
    <scope>NUCLEOTIDE SEQUENCE [LARGE SCALE GENOMIC DNA]</scope>
</reference>
<dbReference type="PANTHER" id="PTHR32166">
    <property type="entry name" value="OSJNBA0013A04.12 PROTEIN"/>
    <property type="match status" value="1"/>
</dbReference>
<proteinExistence type="predicted"/>
<evidence type="ECO:0000313" key="3">
    <source>
        <dbReference type="Proteomes" id="UP000193380"/>
    </source>
</evidence>
<evidence type="ECO:0000259" key="1">
    <source>
        <dbReference type="Pfam" id="PF04937"/>
    </source>
</evidence>